<reference evidence="2" key="1">
    <citation type="journal article" date="2010" name="Nat. Biotechnol.">
        <title>Draft genome sequence of the oilseed species Ricinus communis.</title>
        <authorList>
            <person name="Chan A.P."/>
            <person name="Crabtree J."/>
            <person name="Zhao Q."/>
            <person name="Lorenzi H."/>
            <person name="Orvis J."/>
            <person name="Puiu D."/>
            <person name="Melake-Berhan A."/>
            <person name="Jones K.M."/>
            <person name="Redman J."/>
            <person name="Chen G."/>
            <person name="Cahoon E.B."/>
            <person name="Gedil M."/>
            <person name="Stanke M."/>
            <person name="Haas B.J."/>
            <person name="Wortman J.R."/>
            <person name="Fraser-Liggett C.M."/>
            <person name="Ravel J."/>
            <person name="Rabinowicz P.D."/>
        </authorList>
    </citation>
    <scope>NUCLEOTIDE SEQUENCE [LARGE SCALE GENOMIC DNA]</scope>
    <source>
        <strain evidence="2">cv. Hale</strain>
    </source>
</reference>
<dbReference type="InParanoid" id="B9RPR7"/>
<dbReference type="EMBL" id="EQ973796">
    <property type="protein sequence ID" value="EEF46683.1"/>
    <property type="molecule type" value="Genomic_DNA"/>
</dbReference>
<dbReference type="eggNOG" id="KOG1075">
    <property type="taxonomic scope" value="Eukaryota"/>
</dbReference>
<evidence type="ECO:0000313" key="1">
    <source>
        <dbReference type="EMBL" id="EEF46683.1"/>
    </source>
</evidence>
<sequence length="208" mass="23331">MHLVSWKKMCKLKKEGGLGFRDLRGFILALLAKQCWRIIQALNYVLAKVLKGKILSPWMPNGSRVETPTIAGLAKLNERAEPPFLKASMAASIGNERVTSLHWVSQLIDGSSGLWKEELVKSMFCSSDAELILSLPISITGAQDRLISHSFQSEEYTVKCGYYIAQGVKEQTLSSDTMAYGTRQFWNELVWGLLISSKIKKLLMEAFE</sequence>
<evidence type="ECO:0000313" key="2">
    <source>
        <dbReference type="Proteomes" id="UP000008311"/>
    </source>
</evidence>
<dbReference type="AlphaFoldDB" id="B9RPR7"/>
<accession>B9RPR7</accession>
<proteinExistence type="predicted"/>
<gene>
    <name evidence="1" type="ORF">RCOM_1550970</name>
</gene>
<organism evidence="1 2">
    <name type="scientific">Ricinus communis</name>
    <name type="common">Castor bean</name>
    <dbReference type="NCBI Taxonomy" id="3988"/>
    <lineage>
        <taxon>Eukaryota</taxon>
        <taxon>Viridiplantae</taxon>
        <taxon>Streptophyta</taxon>
        <taxon>Embryophyta</taxon>
        <taxon>Tracheophyta</taxon>
        <taxon>Spermatophyta</taxon>
        <taxon>Magnoliopsida</taxon>
        <taxon>eudicotyledons</taxon>
        <taxon>Gunneridae</taxon>
        <taxon>Pentapetalae</taxon>
        <taxon>rosids</taxon>
        <taxon>fabids</taxon>
        <taxon>Malpighiales</taxon>
        <taxon>Euphorbiaceae</taxon>
        <taxon>Acalyphoideae</taxon>
        <taxon>Acalypheae</taxon>
        <taxon>Ricinus</taxon>
    </lineage>
</organism>
<name>B9RPR7_RICCO</name>
<dbReference type="Proteomes" id="UP000008311">
    <property type="component" value="Unassembled WGS sequence"/>
</dbReference>
<protein>
    <submittedName>
        <fullName evidence="1">Uncharacterized protein</fullName>
    </submittedName>
</protein>
<keyword evidence="2" id="KW-1185">Reference proteome</keyword>